<evidence type="ECO:0000256" key="6">
    <source>
        <dbReference type="ARBA" id="ARBA00022729"/>
    </source>
</evidence>
<evidence type="ECO:0000313" key="19">
    <source>
        <dbReference type="Proteomes" id="UP000025227"/>
    </source>
</evidence>
<keyword evidence="6" id="KW-0732">Signal</keyword>
<evidence type="ECO:0000256" key="15">
    <source>
        <dbReference type="RuleBase" id="RU361183"/>
    </source>
</evidence>
<protein>
    <recommendedName>
        <fullName evidence="12">Zinc metalloproteinase</fullName>
    </recommendedName>
</protein>
<evidence type="ECO:0000256" key="7">
    <source>
        <dbReference type="ARBA" id="ARBA00022801"/>
    </source>
</evidence>
<keyword evidence="9 14" id="KW-0482">Metalloprotease</keyword>
<dbReference type="InterPro" id="IPR035914">
    <property type="entry name" value="Sperma_CUB_dom_sf"/>
</dbReference>
<dbReference type="WBParaSite" id="HCON_00047970-00001">
    <property type="protein sequence ID" value="HCON_00047970-00001"/>
    <property type="gene ID" value="HCON_00047970"/>
</dbReference>
<dbReference type="GO" id="GO:0018996">
    <property type="term" value="P:molting cycle, collagen and cuticulin-based cuticle"/>
    <property type="evidence" value="ECO:0007669"/>
    <property type="project" value="InterPro"/>
</dbReference>
<name>A0A7I4Y5R2_HAECO</name>
<evidence type="ECO:0000256" key="9">
    <source>
        <dbReference type="ARBA" id="ARBA00023049"/>
    </source>
</evidence>
<keyword evidence="11" id="KW-0325">Glycoprotein</keyword>
<dbReference type="SUPFAM" id="SSF55486">
    <property type="entry name" value="Metalloproteases ('zincins'), catalytic domain"/>
    <property type="match status" value="1"/>
</dbReference>
<dbReference type="GO" id="GO:0005576">
    <property type="term" value="C:extracellular region"/>
    <property type="evidence" value="ECO:0007669"/>
    <property type="project" value="UniProtKB-SubCell"/>
</dbReference>
<dbReference type="GO" id="GO:0008270">
    <property type="term" value="F:zinc ion binding"/>
    <property type="evidence" value="ECO:0007669"/>
    <property type="project" value="UniProtKB-UniRule"/>
</dbReference>
<keyword evidence="7 14" id="KW-0378">Hydrolase</keyword>
<dbReference type="GO" id="GO:0006508">
    <property type="term" value="P:proteolysis"/>
    <property type="evidence" value="ECO:0007669"/>
    <property type="project" value="UniProtKB-KW"/>
</dbReference>
<feature type="region of interest" description="Disordered" evidence="16">
    <location>
        <begin position="340"/>
        <end position="367"/>
    </location>
</feature>
<dbReference type="OrthoDB" id="5786116at2759"/>
<dbReference type="Gene3D" id="3.40.390.10">
    <property type="entry name" value="Collagenase (Catalytic Domain)"/>
    <property type="match status" value="1"/>
</dbReference>
<dbReference type="PANTHER" id="PTHR10127:SF793">
    <property type="entry name" value="ZINC METALLOPROTEINASE NAS-31"/>
    <property type="match status" value="1"/>
</dbReference>
<keyword evidence="19" id="KW-1185">Reference proteome</keyword>
<dbReference type="PRINTS" id="PR00480">
    <property type="entry name" value="ASTACIN"/>
</dbReference>
<keyword evidence="2 12" id="KW-0964">Secreted</keyword>
<comment type="caution">
    <text evidence="13">Lacks conserved residue(s) required for the propagation of feature annotation.</text>
</comment>
<feature type="binding site" evidence="14">
    <location>
        <position position="76"/>
    </location>
    <ligand>
        <name>Zn(2+)</name>
        <dbReference type="ChEBI" id="CHEBI:29105"/>
        <note>catalytic</note>
    </ligand>
</feature>
<keyword evidence="10" id="KW-1015">Disulfide bond</keyword>
<evidence type="ECO:0000256" key="12">
    <source>
        <dbReference type="PIRNR" id="PIRNR036365"/>
    </source>
</evidence>
<comment type="subcellular location">
    <subcellularLocation>
        <location evidence="1 12">Secreted</location>
    </subcellularLocation>
</comment>
<comment type="cofactor">
    <cofactor evidence="14 15">
        <name>Zn(2+)</name>
        <dbReference type="ChEBI" id="CHEBI:29105"/>
    </cofactor>
    <text evidence="14 15">Binds 1 zinc ion per subunit.</text>
</comment>
<evidence type="ECO:0000259" key="18">
    <source>
        <dbReference type="PROSITE" id="PS51864"/>
    </source>
</evidence>
<dbReference type="CDD" id="cd04280">
    <property type="entry name" value="ZnMc_astacin_like"/>
    <property type="match status" value="1"/>
</dbReference>
<feature type="compositionally biased region" description="Acidic residues" evidence="16">
    <location>
        <begin position="345"/>
        <end position="360"/>
    </location>
</feature>
<evidence type="ECO:0000256" key="8">
    <source>
        <dbReference type="ARBA" id="ARBA00022833"/>
    </source>
</evidence>
<feature type="active site" evidence="14">
    <location>
        <position position="73"/>
    </location>
</feature>
<dbReference type="SMART" id="SM00235">
    <property type="entry name" value="ZnMc"/>
    <property type="match status" value="1"/>
</dbReference>
<dbReference type="OMA" id="ENIRENW"/>
<evidence type="ECO:0000256" key="4">
    <source>
        <dbReference type="ARBA" id="ARBA00022670"/>
    </source>
</evidence>
<evidence type="ECO:0000256" key="11">
    <source>
        <dbReference type="ARBA" id="ARBA00023180"/>
    </source>
</evidence>
<evidence type="ECO:0000259" key="17">
    <source>
        <dbReference type="PROSITE" id="PS01180"/>
    </source>
</evidence>
<keyword evidence="3" id="KW-0245">EGF-like domain</keyword>
<evidence type="ECO:0000256" key="5">
    <source>
        <dbReference type="ARBA" id="ARBA00022723"/>
    </source>
</evidence>
<dbReference type="InterPro" id="IPR024079">
    <property type="entry name" value="MetalloPept_cat_dom_sf"/>
</dbReference>
<keyword evidence="4 14" id="KW-0645">Protease</keyword>
<feature type="domain" description="CUB" evidence="17">
    <location>
        <begin position="218"/>
        <end position="336"/>
    </location>
</feature>
<dbReference type="GO" id="GO:0004222">
    <property type="term" value="F:metalloendopeptidase activity"/>
    <property type="evidence" value="ECO:0007669"/>
    <property type="project" value="UniProtKB-UniRule"/>
</dbReference>
<dbReference type="Pfam" id="PF01400">
    <property type="entry name" value="Astacin"/>
    <property type="match status" value="1"/>
</dbReference>
<evidence type="ECO:0000256" key="13">
    <source>
        <dbReference type="PROSITE-ProRule" id="PRU00059"/>
    </source>
</evidence>
<dbReference type="InterPro" id="IPR000859">
    <property type="entry name" value="CUB_dom"/>
</dbReference>
<evidence type="ECO:0000256" key="2">
    <source>
        <dbReference type="ARBA" id="ARBA00022525"/>
    </source>
</evidence>
<dbReference type="InterPro" id="IPR006026">
    <property type="entry name" value="Peptidase_Metallo"/>
</dbReference>
<evidence type="ECO:0000256" key="1">
    <source>
        <dbReference type="ARBA" id="ARBA00004613"/>
    </source>
</evidence>
<dbReference type="PROSITE" id="PS51864">
    <property type="entry name" value="ASTACIN"/>
    <property type="match status" value="1"/>
</dbReference>
<keyword evidence="5 14" id="KW-0479">Metal-binding</keyword>
<dbReference type="PROSITE" id="PS01180">
    <property type="entry name" value="CUB"/>
    <property type="match status" value="1"/>
</dbReference>
<dbReference type="Proteomes" id="UP000025227">
    <property type="component" value="Unplaced"/>
</dbReference>
<dbReference type="InterPro" id="IPR017050">
    <property type="entry name" value="Metallopeptidase_nem"/>
</dbReference>
<feature type="binding site" evidence="14">
    <location>
        <position position="82"/>
    </location>
    <ligand>
        <name>Zn(2+)</name>
        <dbReference type="ChEBI" id="CHEBI:29105"/>
        <note>catalytic</note>
    </ligand>
</feature>
<feature type="domain" description="Peptidase M12A" evidence="18">
    <location>
        <begin position="1"/>
        <end position="175"/>
    </location>
</feature>
<dbReference type="AlphaFoldDB" id="A0A7I4Y5R2"/>
<evidence type="ECO:0000256" key="10">
    <source>
        <dbReference type="ARBA" id="ARBA00023157"/>
    </source>
</evidence>
<accession>A0A7I4Y5R2</accession>
<dbReference type="PIRSF" id="PIRSF036365">
    <property type="entry name" value="Astacin_nematoda"/>
    <property type="match status" value="1"/>
</dbReference>
<reference evidence="20" key="1">
    <citation type="submission" date="2020-12" db="UniProtKB">
        <authorList>
            <consortium name="WormBaseParasite"/>
        </authorList>
    </citation>
    <scope>IDENTIFICATION</scope>
    <source>
        <strain evidence="20">MHco3</strain>
    </source>
</reference>
<keyword evidence="8 14" id="KW-0862">Zinc</keyword>
<dbReference type="InterPro" id="IPR001506">
    <property type="entry name" value="Peptidase_M12A"/>
</dbReference>
<evidence type="ECO:0000313" key="20">
    <source>
        <dbReference type="WBParaSite" id="HCON_00047970-00001"/>
    </source>
</evidence>
<dbReference type="PANTHER" id="PTHR10127">
    <property type="entry name" value="DISCOIDIN, CUB, EGF, LAMININ , AND ZINC METALLOPROTEASE DOMAIN CONTAINING"/>
    <property type="match status" value="1"/>
</dbReference>
<dbReference type="SUPFAM" id="SSF49854">
    <property type="entry name" value="Spermadhesin, CUB domain"/>
    <property type="match status" value="1"/>
</dbReference>
<sequence length="367" mass="41719">MGTRSKRQAYKDEHYPSTLWSEGVNYYFDETATKDTIKVFAGDGCFSWVGRLGGEQNVSLGKGCETIGTAAHEIGHALGFFHTMSRYDRDKFITLNTENIEKDWEDQFEKVTEENSDNYNMTYDYGSIMHYGVTSGSTKRRTTMVPFDIKYQQTLGSPFISFIEFSMINEHYHCKEECDPLTSVQCEMGGFPHPRDCKKCICPGGYAGDRCTEKPSGCGDIIKASPEWETLIDIVGPGVKNHEDFSTCNYWIESPNDTVIEVKLLGYSHGVSVDGCLYAGVEIKTNKDQTLTGYRFCSPEAAGKYVFRSHTNRVPIITWSRTDKKITVLAYRYVSPSKPLIEDDHHDEEEEEYEDIDIPDCVDHHKE</sequence>
<proteinExistence type="predicted"/>
<evidence type="ECO:0000256" key="14">
    <source>
        <dbReference type="PROSITE-ProRule" id="PRU01211"/>
    </source>
</evidence>
<feature type="binding site" evidence="14">
    <location>
        <position position="72"/>
    </location>
    <ligand>
        <name>Zn(2+)</name>
        <dbReference type="ChEBI" id="CHEBI:29105"/>
        <note>catalytic</note>
    </ligand>
</feature>
<organism evidence="19 20">
    <name type="scientific">Haemonchus contortus</name>
    <name type="common">Barber pole worm</name>
    <dbReference type="NCBI Taxonomy" id="6289"/>
    <lineage>
        <taxon>Eukaryota</taxon>
        <taxon>Metazoa</taxon>
        <taxon>Ecdysozoa</taxon>
        <taxon>Nematoda</taxon>
        <taxon>Chromadorea</taxon>
        <taxon>Rhabditida</taxon>
        <taxon>Rhabditina</taxon>
        <taxon>Rhabditomorpha</taxon>
        <taxon>Strongyloidea</taxon>
        <taxon>Trichostrongylidae</taxon>
        <taxon>Haemonchus</taxon>
    </lineage>
</organism>
<evidence type="ECO:0000256" key="16">
    <source>
        <dbReference type="SAM" id="MobiDB-lite"/>
    </source>
</evidence>
<dbReference type="InterPro" id="IPR034035">
    <property type="entry name" value="Astacin-like_dom"/>
</dbReference>
<evidence type="ECO:0000256" key="3">
    <source>
        <dbReference type="ARBA" id="ARBA00022536"/>
    </source>
</evidence>